<evidence type="ECO:0000256" key="2">
    <source>
        <dbReference type="ARBA" id="ARBA00022777"/>
    </source>
</evidence>
<dbReference type="Proteomes" id="UP000034036">
    <property type="component" value="Unassembled WGS sequence"/>
</dbReference>
<dbReference type="Gene3D" id="3.40.1190.20">
    <property type="match status" value="1"/>
</dbReference>
<evidence type="ECO:0000313" key="5">
    <source>
        <dbReference type="Proteomes" id="UP000034036"/>
    </source>
</evidence>
<feature type="domain" description="Carbohydrate kinase PfkB" evidence="3">
    <location>
        <begin position="57"/>
        <end position="307"/>
    </location>
</feature>
<sequence length="330" mass="36734">MVQNFDFIAIGDTVTDAFIKLKNPAAHVDIDRGTQEICMRFADKIPYEDVFIIPAVGNSANAAVAASRLGLSVAFVSNVGGDYFGKECIEALAKEKVSGEFINVHEKEKTNYHYVLWYEDDRTILIKHETYNYALPDIGEPKWIYFSSMAENSLDFHMNVEKYLKAHPQIKLAFQPGTFQMKFGKEKIAEIYRSSEVVICNKEESQRILGIEESDIKNLIKGMAGLGPKIVVITDGVKGAYAFNGSKTWFMPPYPDPKPPFERTGAGDAFSSTFIASLALGKSIQDSLRIAPINSMSVVQYVGAREGLLNMDALENFLKEAPADYLPKEI</sequence>
<dbReference type="PANTHER" id="PTHR10584:SF166">
    <property type="entry name" value="RIBOKINASE"/>
    <property type="match status" value="1"/>
</dbReference>
<protein>
    <submittedName>
        <fullName evidence="4">Sugar kinase, ribokinase family</fullName>
    </submittedName>
</protein>
<dbReference type="SUPFAM" id="SSF53613">
    <property type="entry name" value="Ribokinase-like"/>
    <property type="match status" value="1"/>
</dbReference>
<comment type="caution">
    <text evidence="4">The sequence shown here is derived from an EMBL/GenBank/DDBJ whole genome shotgun (WGS) entry which is preliminary data.</text>
</comment>
<dbReference type="InterPro" id="IPR002139">
    <property type="entry name" value="Ribo/fructo_kinase"/>
</dbReference>
<reference evidence="4 5" key="1">
    <citation type="journal article" date="2015" name="Nature">
        <title>rRNA introns, odd ribosomes, and small enigmatic genomes across a large radiation of phyla.</title>
        <authorList>
            <person name="Brown C.T."/>
            <person name="Hug L.A."/>
            <person name="Thomas B.C."/>
            <person name="Sharon I."/>
            <person name="Castelle C.J."/>
            <person name="Singh A."/>
            <person name="Wilkins M.J."/>
            <person name="Williams K.H."/>
            <person name="Banfield J.F."/>
        </authorList>
    </citation>
    <scope>NUCLEOTIDE SEQUENCE [LARGE SCALE GENOMIC DNA]</scope>
</reference>
<dbReference type="PANTHER" id="PTHR10584">
    <property type="entry name" value="SUGAR KINASE"/>
    <property type="match status" value="1"/>
</dbReference>
<dbReference type="GO" id="GO:0006796">
    <property type="term" value="P:phosphate-containing compound metabolic process"/>
    <property type="evidence" value="ECO:0007669"/>
    <property type="project" value="UniProtKB-ARBA"/>
</dbReference>
<evidence type="ECO:0000313" key="4">
    <source>
        <dbReference type="EMBL" id="KKS48696.1"/>
    </source>
</evidence>
<accession>A0A0G1BR39</accession>
<dbReference type="AlphaFoldDB" id="A0A0G1BR39"/>
<evidence type="ECO:0000256" key="1">
    <source>
        <dbReference type="ARBA" id="ARBA00022679"/>
    </source>
</evidence>
<dbReference type="STRING" id="1618659.UV11_C0005G0015"/>
<gene>
    <name evidence="4" type="ORF">UV11_C0005G0015</name>
</gene>
<proteinExistence type="predicted"/>
<dbReference type="Pfam" id="PF00294">
    <property type="entry name" value="PfkB"/>
    <property type="match status" value="1"/>
</dbReference>
<keyword evidence="1" id="KW-0808">Transferase</keyword>
<name>A0A0G1BR39_9BACT</name>
<dbReference type="InterPro" id="IPR029056">
    <property type="entry name" value="Ribokinase-like"/>
</dbReference>
<dbReference type="EMBL" id="LCDF01000005">
    <property type="protein sequence ID" value="KKS48696.1"/>
    <property type="molecule type" value="Genomic_DNA"/>
</dbReference>
<keyword evidence="2 4" id="KW-0418">Kinase</keyword>
<dbReference type="InterPro" id="IPR011611">
    <property type="entry name" value="PfkB_dom"/>
</dbReference>
<organism evidence="4 5">
    <name type="scientific">Candidatus Giovannonibacteria bacterium GW2011_GWF2_42_19</name>
    <dbReference type="NCBI Taxonomy" id="1618659"/>
    <lineage>
        <taxon>Bacteria</taxon>
        <taxon>Candidatus Giovannoniibacteriota</taxon>
    </lineage>
</organism>
<dbReference type="GO" id="GO:0016301">
    <property type="term" value="F:kinase activity"/>
    <property type="evidence" value="ECO:0007669"/>
    <property type="project" value="UniProtKB-KW"/>
</dbReference>
<evidence type="ECO:0000259" key="3">
    <source>
        <dbReference type="Pfam" id="PF00294"/>
    </source>
</evidence>
<dbReference type="PRINTS" id="PR00990">
    <property type="entry name" value="RIBOKINASE"/>
</dbReference>